<protein>
    <submittedName>
        <fullName evidence="4">Uncharacterized protein</fullName>
    </submittedName>
</protein>
<evidence type="ECO:0000313" key="4">
    <source>
        <dbReference type="EMBL" id="TVY37833.1"/>
    </source>
</evidence>
<name>A0A8H8RLN8_9HELO</name>
<feature type="coiled-coil region" evidence="1">
    <location>
        <begin position="313"/>
        <end position="347"/>
    </location>
</feature>
<dbReference type="OrthoDB" id="5232980at2759"/>
<gene>
    <name evidence="4" type="ORF">LSUB1_G005285</name>
</gene>
<keyword evidence="5" id="KW-1185">Reference proteome</keyword>
<dbReference type="AlphaFoldDB" id="A0A8H8RLN8"/>
<proteinExistence type="predicted"/>
<feature type="transmembrane region" description="Helical" evidence="3">
    <location>
        <begin position="265"/>
        <end position="289"/>
    </location>
</feature>
<feature type="region of interest" description="Disordered" evidence="2">
    <location>
        <begin position="208"/>
        <end position="241"/>
    </location>
</feature>
<dbReference type="Proteomes" id="UP000462212">
    <property type="component" value="Unassembled WGS sequence"/>
</dbReference>
<reference evidence="4 5" key="1">
    <citation type="submission" date="2018-05" db="EMBL/GenBank/DDBJ databases">
        <title>Genome sequencing and assembly of the regulated plant pathogen Lachnellula willkommii and related sister species for the development of diagnostic species identification markers.</title>
        <authorList>
            <person name="Giroux E."/>
            <person name="Bilodeau G."/>
        </authorList>
    </citation>
    <scope>NUCLEOTIDE SEQUENCE [LARGE SCALE GENOMIC DNA]</scope>
    <source>
        <strain evidence="4 5">CBS 197.66</strain>
    </source>
</reference>
<comment type="caution">
    <text evidence="4">The sequence shown here is derived from an EMBL/GenBank/DDBJ whole genome shotgun (WGS) entry which is preliminary data.</text>
</comment>
<sequence length="363" mass="42527">MAFFRQYLTADEEAQIHQQFQGDIWRRNNQVLWSGILRDEAQRWADEHEMQTLTTAMGPLMDSSHPLCLRNKKSIKAWRQYIKGASAIFAWYISRGEKVTVLSPPPPERFHPSGATSYQAIEEPIIRGKLETRTVSRIEMVHPTVKGAENTHYQIWPVDETTTWTAKFGELNVQKRCWRVVKKRLLISTALNIRQFLLIGRSKREKRNIAKKEKKKEQKGSEEKKVAKEEKKREKEKVKLKQEREKLEQRVTLAMAGERPSLSKLIFQLLHALFITLIMLPHTLVKLLVQRRDEIDRKAADFEAVRGQLSTAVKERDKRIETQSDELVELNERYDMLERAKNSIGKEILKRKAELELVKRSLH</sequence>
<keyword evidence="3" id="KW-0812">Transmembrane</keyword>
<keyword evidence="3" id="KW-0472">Membrane</keyword>
<keyword evidence="1" id="KW-0175">Coiled coil</keyword>
<dbReference type="EMBL" id="QGMJ01000323">
    <property type="protein sequence ID" value="TVY37833.1"/>
    <property type="molecule type" value="Genomic_DNA"/>
</dbReference>
<evidence type="ECO:0000256" key="3">
    <source>
        <dbReference type="SAM" id="Phobius"/>
    </source>
</evidence>
<feature type="non-terminal residue" evidence="4">
    <location>
        <position position="1"/>
    </location>
</feature>
<keyword evidence="3" id="KW-1133">Transmembrane helix</keyword>
<evidence type="ECO:0000256" key="2">
    <source>
        <dbReference type="SAM" id="MobiDB-lite"/>
    </source>
</evidence>
<accession>A0A8H8RLN8</accession>
<evidence type="ECO:0000313" key="5">
    <source>
        <dbReference type="Proteomes" id="UP000462212"/>
    </source>
</evidence>
<organism evidence="4 5">
    <name type="scientific">Lachnellula subtilissima</name>
    <dbReference type="NCBI Taxonomy" id="602034"/>
    <lineage>
        <taxon>Eukaryota</taxon>
        <taxon>Fungi</taxon>
        <taxon>Dikarya</taxon>
        <taxon>Ascomycota</taxon>
        <taxon>Pezizomycotina</taxon>
        <taxon>Leotiomycetes</taxon>
        <taxon>Helotiales</taxon>
        <taxon>Lachnaceae</taxon>
        <taxon>Lachnellula</taxon>
    </lineage>
</organism>
<evidence type="ECO:0000256" key="1">
    <source>
        <dbReference type="SAM" id="Coils"/>
    </source>
</evidence>